<dbReference type="Proteomes" id="UP001501600">
    <property type="component" value="Unassembled WGS sequence"/>
</dbReference>
<comment type="similarity">
    <text evidence="12">Belongs to the tRNA nucleotidyltransferase/poly(A) polymerase family. Bacterial CCA-adding enzyme type 1 subfamily.</text>
</comment>
<evidence type="ECO:0000259" key="13">
    <source>
        <dbReference type="PROSITE" id="PS51831"/>
    </source>
</evidence>
<protein>
    <recommendedName>
        <fullName evidence="12">Multifunctional CCA protein</fullName>
    </recommendedName>
    <domain>
        <recommendedName>
            <fullName evidence="12">CCA-adding enzyme</fullName>
            <ecNumber evidence="12">2.7.7.72</ecNumber>
        </recommendedName>
        <alternativeName>
            <fullName evidence="12">CCA tRNA nucleotidyltransferase</fullName>
        </alternativeName>
        <alternativeName>
            <fullName evidence="12">tRNA CCA-pyrophosphorylase</fullName>
        </alternativeName>
        <alternativeName>
            <fullName evidence="12">tRNA adenylyl-/cytidylyl-transferase</fullName>
        </alternativeName>
        <alternativeName>
            <fullName evidence="12">tRNA nucleotidyltransferase</fullName>
        </alternativeName>
        <alternativeName>
            <fullName evidence="12">tRNA-NT</fullName>
        </alternativeName>
    </domain>
    <domain>
        <recommendedName>
            <fullName evidence="12">2'-nucleotidase</fullName>
            <ecNumber evidence="12">3.1.3.-</ecNumber>
        </recommendedName>
    </domain>
    <domain>
        <recommendedName>
            <fullName evidence="12">2',3'-cyclic phosphodiesterase</fullName>
            <ecNumber evidence="12">3.1.4.-</ecNumber>
        </recommendedName>
    </domain>
    <domain>
        <recommendedName>
            <fullName evidence="12">Phosphatase</fullName>
        </recommendedName>
    </domain>
</protein>
<gene>
    <name evidence="12" type="primary">cca</name>
    <name evidence="14" type="ORF">GCM10025772_19160</name>
</gene>
<organism evidence="14 15">
    <name type="scientific">Ferrimonas gelatinilytica</name>
    <dbReference type="NCBI Taxonomy" id="1255257"/>
    <lineage>
        <taxon>Bacteria</taxon>
        <taxon>Pseudomonadati</taxon>
        <taxon>Pseudomonadota</taxon>
        <taxon>Gammaproteobacteria</taxon>
        <taxon>Alteromonadales</taxon>
        <taxon>Ferrimonadaceae</taxon>
        <taxon>Ferrimonas</taxon>
    </lineage>
</organism>
<dbReference type="InterPro" id="IPR032828">
    <property type="entry name" value="PolyA_RNA-bd"/>
</dbReference>
<keyword evidence="2 12" id="KW-0808">Transferase</keyword>
<dbReference type="InterPro" id="IPR002646">
    <property type="entry name" value="PolA_pol_head_dom"/>
</dbReference>
<feature type="binding site" evidence="12">
    <location>
        <position position="11"/>
    </location>
    <ligand>
        <name>CTP</name>
        <dbReference type="ChEBI" id="CHEBI:37563"/>
    </ligand>
</feature>
<dbReference type="InterPro" id="IPR003607">
    <property type="entry name" value="HD/PDEase_dom"/>
</dbReference>
<keyword evidence="10 12" id="KW-0460">Magnesium</keyword>
<feature type="binding site" evidence="12">
    <location>
        <position position="11"/>
    </location>
    <ligand>
        <name>ATP</name>
        <dbReference type="ChEBI" id="CHEBI:30616"/>
    </ligand>
</feature>
<feature type="binding site" evidence="12">
    <location>
        <position position="137"/>
    </location>
    <ligand>
        <name>CTP</name>
        <dbReference type="ChEBI" id="CHEBI:37563"/>
    </ligand>
</feature>
<dbReference type="Pfam" id="PF01966">
    <property type="entry name" value="HD"/>
    <property type="match status" value="1"/>
</dbReference>
<evidence type="ECO:0000313" key="15">
    <source>
        <dbReference type="Proteomes" id="UP001501600"/>
    </source>
</evidence>
<comment type="domain">
    <text evidence="12">Comprises two domains: an N-terminal domain containing the nucleotidyltransferase activity and a C-terminal HD domain associated with both phosphodiesterase and phosphatase activities.</text>
</comment>
<feature type="binding site" evidence="12">
    <location>
        <position position="91"/>
    </location>
    <ligand>
        <name>CTP</name>
        <dbReference type="ChEBI" id="CHEBI:37563"/>
    </ligand>
</feature>
<reference evidence="15" key="1">
    <citation type="journal article" date="2019" name="Int. J. Syst. Evol. Microbiol.">
        <title>The Global Catalogue of Microorganisms (GCM) 10K type strain sequencing project: providing services to taxonomists for standard genome sequencing and annotation.</title>
        <authorList>
            <consortium name="The Broad Institute Genomics Platform"/>
            <consortium name="The Broad Institute Genome Sequencing Center for Infectious Disease"/>
            <person name="Wu L."/>
            <person name="Ma J."/>
        </authorList>
    </citation>
    <scope>NUCLEOTIDE SEQUENCE [LARGE SCALE GENOMIC DNA]</scope>
    <source>
        <strain evidence="15">JCM 18720</strain>
    </source>
</reference>
<evidence type="ECO:0000256" key="11">
    <source>
        <dbReference type="ARBA" id="ARBA00022884"/>
    </source>
</evidence>
<feature type="binding site" evidence="12">
    <location>
        <position position="23"/>
    </location>
    <ligand>
        <name>Mg(2+)</name>
        <dbReference type="ChEBI" id="CHEBI:18420"/>
    </ligand>
</feature>
<keyword evidence="11 12" id="KW-0694">RNA-binding</keyword>
<evidence type="ECO:0000256" key="9">
    <source>
        <dbReference type="ARBA" id="ARBA00022840"/>
    </source>
</evidence>
<comment type="miscellaneous">
    <text evidence="12">A single active site specifically recognizes both ATP and CTP and is responsible for their addition.</text>
</comment>
<evidence type="ECO:0000256" key="10">
    <source>
        <dbReference type="ARBA" id="ARBA00022842"/>
    </source>
</evidence>
<evidence type="ECO:0000256" key="4">
    <source>
        <dbReference type="ARBA" id="ARBA00022695"/>
    </source>
</evidence>
<proteinExistence type="inferred from homology"/>
<dbReference type="PROSITE" id="PS51831">
    <property type="entry name" value="HD"/>
    <property type="match status" value="1"/>
</dbReference>
<dbReference type="Pfam" id="PF12627">
    <property type="entry name" value="PolyA_pol_RNAbd"/>
    <property type="match status" value="1"/>
</dbReference>
<dbReference type="HAMAP" id="MF_01261">
    <property type="entry name" value="CCA_bact_type1"/>
    <property type="match status" value="1"/>
</dbReference>
<dbReference type="InterPro" id="IPR012006">
    <property type="entry name" value="CCA_bact"/>
</dbReference>
<feature type="binding site" evidence="12">
    <location>
        <position position="140"/>
    </location>
    <ligand>
        <name>ATP</name>
        <dbReference type="ChEBI" id="CHEBI:30616"/>
    </ligand>
</feature>
<dbReference type="Gene3D" id="3.30.460.10">
    <property type="entry name" value="Beta Polymerase, domain 2"/>
    <property type="match status" value="1"/>
</dbReference>
<feature type="domain" description="HD" evidence="13">
    <location>
        <begin position="228"/>
        <end position="329"/>
    </location>
</feature>
<accession>A0ABP9S7C5</accession>
<feature type="binding site" evidence="12">
    <location>
        <position position="91"/>
    </location>
    <ligand>
        <name>ATP</name>
        <dbReference type="ChEBI" id="CHEBI:30616"/>
    </ligand>
</feature>
<evidence type="ECO:0000256" key="7">
    <source>
        <dbReference type="ARBA" id="ARBA00022800"/>
    </source>
</evidence>
<dbReference type="Pfam" id="PF01743">
    <property type="entry name" value="PolyA_pol"/>
    <property type="match status" value="1"/>
</dbReference>
<keyword evidence="12" id="KW-0511">Multifunctional enzyme</keyword>
<dbReference type="CDD" id="cd05398">
    <property type="entry name" value="NT_ClassII-CCAase"/>
    <property type="match status" value="1"/>
</dbReference>
<comment type="subunit">
    <text evidence="12">Monomer. Can also form homodimers and oligomers.</text>
</comment>
<dbReference type="PANTHER" id="PTHR47545">
    <property type="entry name" value="MULTIFUNCTIONAL CCA PROTEIN"/>
    <property type="match status" value="1"/>
</dbReference>
<evidence type="ECO:0000256" key="12">
    <source>
        <dbReference type="HAMAP-Rule" id="MF_01261"/>
    </source>
</evidence>
<feature type="binding site" evidence="12">
    <location>
        <position position="140"/>
    </location>
    <ligand>
        <name>CTP</name>
        <dbReference type="ChEBI" id="CHEBI:37563"/>
    </ligand>
</feature>
<sequence>MKTYLVGGAVRDQLLGLPVKDRDHLVVGASVDEMKAAGYRQVGKSFPVFLHPESGEEYALARTERKSGVGYGGFDFDAAPTVTLEEDLVRRDLTINAMAMDEAGTLHDPHNGLADLQDRTLRHVSPAFVEDPLRVLRIARFCARFHSLGFTIAGETLALMTQLSTSGELSHLTAERVWQETERALGEASPQQYFEVLAQCGAFAVLFPELEALRGVPQPEAYHGGLDAWQHTLLALQQAATEQAEGPVRFAVLTHDLGKALTPEAQWPRHIGHEQAGVEPLQQLCRRLKVPNEWRDLALHVCEQHLKVHRALELKPSTLLALFDRCDAWRKPARFQQLLTACRLDAIGRPGRSKDPYPAEDYLSRALAEANRIDVKAVIAEGHQGAQIREALTQRRLERLQVLKAEATERQ</sequence>
<dbReference type="InterPro" id="IPR043519">
    <property type="entry name" value="NT_sf"/>
</dbReference>
<keyword evidence="1 12" id="KW-0533">Nickel</keyword>
<evidence type="ECO:0000313" key="14">
    <source>
        <dbReference type="EMBL" id="GAA5191692.1"/>
    </source>
</evidence>
<keyword evidence="7 12" id="KW-0692">RNA repair</keyword>
<evidence type="ECO:0000256" key="6">
    <source>
        <dbReference type="ARBA" id="ARBA00022741"/>
    </source>
</evidence>
<comment type="catalytic activity">
    <reaction evidence="12">
        <text>a tRNA precursor + 2 CTP + ATP = a tRNA with a 3' CCA end + 3 diphosphate</text>
        <dbReference type="Rhea" id="RHEA:14433"/>
        <dbReference type="Rhea" id="RHEA-COMP:10465"/>
        <dbReference type="Rhea" id="RHEA-COMP:10468"/>
        <dbReference type="ChEBI" id="CHEBI:30616"/>
        <dbReference type="ChEBI" id="CHEBI:33019"/>
        <dbReference type="ChEBI" id="CHEBI:37563"/>
        <dbReference type="ChEBI" id="CHEBI:74896"/>
        <dbReference type="ChEBI" id="CHEBI:83071"/>
        <dbReference type="EC" id="2.7.7.72"/>
    </reaction>
</comment>
<keyword evidence="4 12" id="KW-0548">Nucleotidyltransferase</keyword>
<name>A0ABP9S7C5_9GAMM</name>
<keyword evidence="15" id="KW-1185">Reference proteome</keyword>
<dbReference type="CDD" id="cd00077">
    <property type="entry name" value="HDc"/>
    <property type="match status" value="1"/>
</dbReference>
<dbReference type="PIRSF" id="PIRSF000813">
    <property type="entry name" value="CCA_bact"/>
    <property type="match status" value="1"/>
</dbReference>
<feature type="binding site" evidence="12">
    <location>
        <position position="8"/>
    </location>
    <ligand>
        <name>CTP</name>
        <dbReference type="ChEBI" id="CHEBI:37563"/>
    </ligand>
</feature>
<evidence type="ECO:0000256" key="1">
    <source>
        <dbReference type="ARBA" id="ARBA00022596"/>
    </source>
</evidence>
<dbReference type="InterPro" id="IPR006674">
    <property type="entry name" value="HD_domain"/>
</dbReference>
<evidence type="ECO:0000256" key="2">
    <source>
        <dbReference type="ARBA" id="ARBA00022679"/>
    </source>
</evidence>
<comment type="cofactor">
    <cofactor evidence="12">
        <name>Mg(2+)</name>
        <dbReference type="ChEBI" id="CHEBI:18420"/>
    </cofactor>
    <text evidence="12">Magnesium is required for nucleotidyltransferase activity.</text>
</comment>
<comment type="cofactor">
    <cofactor evidence="12">
        <name>Ni(2+)</name>
        <dbReference type="ChEBI" id="CHEBI:49786"/>
    </cofactor>
    <text evidence="12">Nickel for phosphatase activity.</text>
</comment>
<comment type="function">
    <text evidence="12">Catalyzes the addition and repair of the essential 3'-terminal CCA sequence in tRNAs without using a nucleic acid template. Adds these three nucleotides in the order of C, C, and A to the tRNA nucleotide-73, using CTP and ATP as substrates and producing inorganic pyrophosphate. tRNA 3'-terminal CCA addition is required both for tRNA processing and repair. Also involved in tRNA surveillance by mediating tandem CCA addition to generate a CCACCA at the 3' terminus of unstable tRNAs. While stable tRNAs receive only 3'-terminal CCA, unstable tRNAs are marked with CCACCA and rapidly degraded.</text>
</comment>
<dbReference type="SUPFAM" id="SSF81891">
    <property type="entry name" value="Poly A polymerase C-terminal region-like"/>
    <property type="match status" value="1"/>
</dbReference>
<evidence type="ECO:0000256" key="5">
    <source>
        <dbReference type="ARBA" id="ARBA00022723"/>
    </source>
</evidence>
<feature type="binding site" evidence="12">
    <location>
        <position position="137"/>
    </location>
    <ligand>
        <name>ATP</name>
        <dbReference type="ChEBI" id="CHEBI:30616"/>
    </ligand>
</feature>
<evidence type="ECO:0000256" key="3">
    <source>
        <dbReference type="ARBA" id="ARBA00022694"/>
    </source>
</evidence>
<dbReference type="EC" id="3.1.3.-" evidence="12"/>
<dbReference type="HAMAP" id="MF_01262">
    <property type="entry name" value="CCA_bact_type2"/>
    <property type="match status" value="1"/>
</dbReference>
<dbReference type="EC" id="2.7.7.72" evidence="12"/>
<dbReference type="EC" id="3.1.4.-" evidence="12"/>
<dbReference type="SUPFAM" id="SSF81301">
    <property type="entry name" value="Nucleotidyltransferase"/>
    <property type="match status" value="1"/>
</dbReference>
<keyword evidence="5 12" id="KW-0479">Metal-binding</keyword>
<dbReference type="InterPro" id="IPR050124">
    <property type="entry name" value="tRNA_CCA-adding_enzyme"/>
</dbReference>
<feature type="binding site" evidence="12">
    <location>
        <position position="21"/>
    </location>
    <ligand>
        <name>Mg(2+)</name>
        <dbReference type="ChEBI" id="CHEBI:18420"/>
    </ligand>
</feature>
<keyword evidence="3 12" id="KW-0819">tRNA processing</keyword>
<comment type="catalytic activity">
    <reaction evidence="12">
        <text>a tRNA with a 3' CCA end + 2 CTP + ATP = a tRNA with a 3' CCACCA end + 3 diphosphate</text>
        <dbReference type="Rhea" id="RHEA:76235"/>
        <dbReference type="Rhea" id="RHEA-COMP:10468"/>
        <dbReference type="Rhea" id="RHEA-COMP:18655"/>
        <dbReference type="ChEBI" id="CHEBI:30616"/>
        <dbReference type="ChEBI" id="CHEBI:33019"/>
        <dbReference type="ChEBI" id="CHEBI:37563"/>
        <dbReference type="ChEBI" id="CHEBI:83071"/>
        <dbReference type="ChEBI" id="CHEBI:195187"/>
    </reaction>
</comment>
<keyword evidence="9 12" id="KW-0067">ATP-binding</keyword>
<dbReference type="RefSeq" id="WP_345316834.1">
    <property type="nucleotide sequence ID" value="NZ_BAABLF010000012.1"/>
</dbReference>
<comment type="caution">
    <text evidence="14">The sequence shown here is derived from an EMBL/GenBank/DDBJ whole genome shotgun (WGS) entry which is preliminary data.</text>
</comment>
<keyword evidence="8 12" id="KW-0378">Hydrolase</keyword>
<dbReference type="EMBL" id="BAABLF010000012">
    <property type="protein sequence ID" value="GAA5191692.1"/>
    <property type="molecule type" value="Genomic_DNA"/>
</dbReference>
<dbReference type="PANTHER" id="PTHR47545:SF1">
    <property type="entry name" value="MULTIFUNCTIONAL CCA PROTEIN"/>
    <property type="match status" value="1"/>
</dbReference>
<dbReference type="Gene3D" id="1.10.3090.10">
    <property type="entry name" value="cca-adding enzyme, domain 2"/>
    <property type="match status" value="1"/>
</dbReference>
<evidence type="ECO:0000256" key="8">
    <source>
        <dbReference type="ARBA" id="ARBA00022801"/>
    </source>
</evidence>
<keyword evidence="6 12" id="KW-0547">Nucleotide-binding</keyword>
<dbReference type="NCBIfam" id="NF008137">
    <property type="entry name" value="PRK10885.1"/>
    <property type="match status" value="1"/>
</dbReference>
<feature type="binding site" evidence="12">
    <location>
        <position position="8"/>
    </location>
    <ligand>
        <name>ATP</name>
        <dbReference type="ChEBI" id="CHEBI:30616"/>
    </ligand>
</feature>